<dbReference type="EMBL" id="JADIML010000198">
    <property type="protein sequence ID" value="MBO8463710.1"/>
    <property type="molecule type" value="Genomic_DNA"/>
</dbReference>
<name>A0A9D9I0I2_9FIRM</name>
<feature type="transmembrane region" description="Helical" evidence="1">
    <location>
        <begin position="12"/>
        <end position="37"/>
    </location>
</feature>
<evidence type="ECO:0000313" key="2">
    <source>
        <dbReference type="EMBL" id="MBO8463710.1"/>
    </source>
</evidence>
<sequence>MKKDFYHLRPSYAFLMEMLWVCGFFVLCSGIFVSLFIKANSLSIQSKDLNYAITLAQSKIETAFSNGRDAHDDLEYYTANWQLTTSENTNCYAKVSTTCTIEKDLLTVSVVITQVEKQEPIYTLTGSHYLLSSE</sequence>
<reference evidence="2" key="2">
    <citation type="journal article" date="2021" name="PeerJ">
        <title>Extensive microbial diversity within the chicken gut microbiome revealed by metagenomics and culture.</title>
        <authorList>
            <person name="Gilroy R."/>
            <person name="Ravi A."/>
            <person name="Getino M."/>
            <person name="Pursley I."/>
            <person name="Horton D.L."/>
            <person name="Alikhan N.F."/>
            <person name="Baker D."/>
            <person name="Gharbi K."/>
            <person name="Hall N."/>
            <person name="Watson M."/>
            <person name="Adriaenssens E.M."/>
            <person name="Foster-Nyarko E."/>
            <person name="Jarju S."/>
            <person name="Secka A."/>
            <person name="Antonio M."/>
            <person name="Oren A."/>
            <person name="Chaudhuri R.R."/>
            <person name="La Ragione R."/>
            <person name="Hildebrand F."/>
            <person name="Pallen M.J."/>
        </authorList>
    </citation>
    <scope>NUCLEOTIDE SEQUENCE</scope>
    <source>
        <strain evidence="2">E3-2379</strain>
    </source>
</reference>
<proteinExistence type="predicted"/>
<keyword evidence="1" id="KW-0812">Transmembrane</keyword>
<gene>
    <name evidence="2" type="ORF">IAC13_07260</name>
</gene>
<evidence type="ECO:0000313" key="3">
    <source>
        <dbReference type="Proteomes" id="UP000823618"/>
    </source>
</evidence>
<dbReference type="AlphaFoldDB" id="A0A9D9I0I2"/>
<keyword evidence="1" id="KW-0472">Membrane</keyword>
<keyword evidence="1" id="KW-1133">Transmembrane helix</keyword>
<comment type="caution">
    <text evidence="2">The sequence shown here is derived from an EMBL/GenBank/DDBJ whole genome shotgun (WGS) entry which is preliminary data.</text>
</comment>
<organism evidence="2 3">
    <name type="scientific">Candidatus Scybalomonas excrementavium</name>
    <dbReference type="NCBI Taxonomy" id="2840943"/>
    <lineage>
        <taxon>Bacteria</taxon>
        <taxon>Bacillati</taxon>
        <taxon>Bacillota</taxon>
        <taxon>Clostridia</taxon>
        <taxon>Lachnospirales</taxon>
        <taxon>Lachnospiraceae</taxon>
        <taxon>Lachnospiraceae incertae sedis</taxon>
        <taxon>Candidatus Scybalomonas</taxon>
    </lineage>
</organism>
<evidence type="ECO:0000256" key="1">
    <source>
        <dbReference type="SAM" id="Phobius"/>
    </source>
</evidence>
<accession>A0A9D9I0I2</accession>
<reference evidence="2" key="1">
    <citation type="submission" date="2020-10" db="EMBL/GenBank/DDBJ databases">
        <authorList>
            <person name="Gilroy R."/>
        </authorList>
    </citation>
    <scope>NUCLEOTIDE SEQUENCE</scope>
    <source>
        <strain evidence="2">E3-2379</strain>
    </source>
</reference>
<dbReference type="Proteomes" id="UP000823618">
    <property type="component" value="Unassembled WGS sequence"/>
</dbReference>
<protein>
    <submittedName>
        <fullName evidence="2">Uncharacterized protein</fullName>
    </submittedName>
</protein>